<dbReference type="EMBL" id="GBRH01259671">
    <property type="protein sequence ID" value="JAD38224.1"/>
    <property type="molecule type" value="Transcribed_RNA"/>
</dbReference>
<protein>
    <submittedName>
        <fullName evidence="1">Uncharacterized protein</fullName>
    </submittedName>
</protein>
<name>A0A0A8ZFP4_ARUDO</name>
<reference evidence="1" key="1">
    <citation type="submission" date="2014-09" db="EMBL/GenBank/DDBJ databases">
        <authorList>
            <person name="Magalhaes I.L.F."/>
            <person name="Oliveira U."/>
            <person name="Santos F.R."/>
            <person name="Vidigal T.H.D.A."/>
            <person name="Brescovit A.D."/>
            <person name="Santos A.J."/>
        </authorList>
    </citation>
    <scope>NUCLEOTIDE SEQUENCE</scope>
    <source>
        <tissue evidence="1">Shoot tissue taken approximately 20 cm above the soil surface</tissue>
    </source>
</reference>
<organism evidence="1">
    <name type="scientific">Arundo donax</name>
    <name type="common">Giant reed</name>
    <name type="synonym">Donax arundinaceus</name>
    <dbReference type="NCBI Taxonomy" id="35708"/>
    <lineage>
        <taxon>Eukaryota</taxon>
        <taxon>Viridiplantae</taxon>
        <taxon>Streptophyta</taxon>
        <taxon>Embryophyta</taxon>
        <taxon>Tracheophyta</taxon>
        <taxon>Spermatophyta</taxon>
        <taxon>Magnoliopsida</taxon>
        <taxon>Liliopsida</taxon>
        <taxon>Poales</taxon>
        <taxon>Poaceae</taxon>
        <taxon>PACMAD clade</taxon>
        <taxon>Arundinoideae</taxon>
        <taxon>Arundineae</taxon>
        <taxon>Arundo</taxon>
    </lineage>
</organism>
<accession>A0A0A8ZFP4</accession>
<sequence length="53" mass="5995">MVSSLKLVASGQCWPRKTLWGESIPEARNWKSLLNFPKSKVGRQSNQICSLPH</sequence>
<reference evidence="1" key="2">
    <citation type="journal article" date="2015" name="Data Brief">
        <title>Shoot transcriptome of the giant reed, Arundo donax.</title>
        <authorList>
            <person name="Barrero R.A."/>
            <person name="Guerrero F.D."/>
            <person name="Moolhuijzen P."/>
            <person name="Goolsby J.A."/>
            <person name="Tidwell J."/>
            <person name="Bellgard S.E."/>
            <person name="Bellgard M.I."/>
        </authorList>
    </citation>
    <scope>NUCLEOTIDE SEQUENCE</scope>
    <source>
        <tissue evidence="1">Shoot tissue taken approximately 20 cm above the soil surface</tissue>
    </source>
</reference>
<proteinExistence type="predicted"/>
<evidence type="ECO:0000313" key="1">
    <source>
        <dbReference type="EMBL" id="JAD38224.1"/>
    </source>
</evidence>
<dbReference type="AlphaFoldDB" id="A0A0A8ZFP4"/>